<keyword evidence="15" id="KW-1185">Reference proteome</keyword>
<reference evidence="14" key="1">
    <citation type="submission" date="2021-11" db="EMBL/GenBank/DDBJ databases">
        <authorList>
            <person name="Schell T."/>
        </authorList>
    </citation>
    <scope>NUCLEOTIDE SEQUENCE</scope>
    <source>
        <strain evidence="14">M5</strain>
    </source>
</reference>
<protein>
    <submittedName>
        <fullName evidence="14">Uncharacterized protein</fullName>
    </submittedName>
</protein>
<feature type="domain" description="Nuclear receptor" evidence="12">
    <location>
        <begin position="107"/>
        <end position="182"/>
    </location>
</feature>
<evidence type="ECO:0000256" key="3">
    <source>
        <dbReference type="ARBA" id="ARBA00022771"/>
    </source>
</evidence>
<dbReference type="GO" id="GO:0005634">
    <property type="term" value="C:nucleus"/>
    <property type="evidence" value="ECO:0007669"/>
    <property type="project" value="UniProtKB-SubCell"/>
</dbReference>
<dbReference type="Pfam" id="PF00104">
    <property type="entry name" value="Hormone_recep"/>
    <property type="match status" value="1"/>
</dbReference>
<dbReference type="PRINTS" id="PR01282">
    <property type="entry name" value="COUPTNFACTOR"/>
</dbReference>
<dbReference type="CDD" id="cd06948">
    <property type="entry name" value="NR_LBD_COUP-TF"/>
    <property type="match status" value="1"/>
</dbReference>
<evidence type="ECO:0000256" key="9">
    <source>
        <dbReference type="ARBA" id="ARBA00023242"/>
    </source>
</evidence>
<feature type="domain" description="NR LBD" evidence="13">
    <location>
        <begin position="298"/>
        <end position="524"/>
    </location>
</feature>
<dbReference type="InterPro" id="IPR001628">
    <property type="entry name" value="Znf_hrmn_rcpt"/>
</dbReference>
<feature type="compositionally biased region" description="Low complexity" evidence="11">
    <location>
        <begin position="53"/>
        <end position="77"/>
    </location>
</feature>
<evidence type="ECO:0000313" key="14">
    <source>
        <dbReference type="EMBL" id="CAH0100185.1"/>
    </source>
</evidence>
<dbReference type="GO" id="GO:0003700">
    <property type="term" value="F:DNA-binding transcription factor activity"/>
    <property type="evidence" value="ECO:0007669"/>
    <property type="project" value="InterPro"/>
</dbReference>
<dbReference type="GO" id="GO:0008270">
    <property type="term" value="F:zinc ion binding"/>
    <property type="evidence" value="ECO:0007669"/>
    <property type="project" value="UniProtKB-KW"/>
</dbReference>
<dbReference type="PRINTS" id="PR00398">
    <property type="entry name" value="STRDHORMONER"/>
</dbReference>
<evidence type="ECO:0000256" key="10">
    <source>
        <dbReference type="RuleBase" id="RU004334"/>
    </source>
</evidence>
<dbReference type="InterPro" id="IPR050274">
    <property type="entry name" value="Nuclear_hormone_rcpt_NR2"/>
</dbReference>
<gene>
    <name evidence="14" type="ORF">DGAL_LOCUS2376</name>
</gene>
<dbReference type="SUPFAM" id="SSF48508">
    <property type="entry name" value="Nuclear receptor ligand-binding domain"/>
    <property type="match status" value="1"/>
</dbReference>
<organism evidence="14 15">
    <name type="scientific">Daphnia galeata</name>
    <dbReference type="NCBI Taxonomy" id="27404"/>
    <lineage>
        <taxon>Eukaryota</taxon>
        <taxon>Metazoa</taxon>
        <taxon>Ecdysozoa</taxon>
        <taxon>Arthropoda</taxon>
        <taxon>Crustacea</taxon>
        <taxon>Branchiopoda</taxon>
        <taxon>Diplostraca</taxon>
        <taxon>Cladocera</taxon>
        <taxon>Anomopoda</taxon>
        <taxon>Daphniidae</taxon>
        <taxon>Daphnia</taxon>
    </lineage>
</organism>
<dbReference type="InterPro" id="IPR001723">
    <property type="entry name" value="Nuclear_hrmn_rcpt"/>
</dbReference>
<dbReference type="PROSITE" id="PS00031">
    <property type="entry name" value="NUCLEAR_REC_DBD_1"/>
    <property type="match status" value="1"/>
</dbReference>
<evidence type="ECO:0000259" key="12">
    <source>
        <dbReference type="PROSITE" id="PS51030"/>
    </source>
</evidence>
<dbReference type="PRINTS" id="PR00047">
    <property type="entry name" value="STROIDFINGER"/>
</dbReference>
<dbReference type="CDD" id="cd06958">
    <property type="entry name" value="NR_DBD_COUP_TF"/>
    <property type="match status" value="1"/>
</dbReference>
<dbReference type="PROSITE" id="PS51843">
    <property type="entry name" value="NR_LBD"/>
    <property type="match status" value="1"/>
</dbReference>
<dbReference type="PROSITE" id="PS51030">
    <property type="entry name" value="NUCLEAR_REC_DBD_2"/>
    <property type="match status" value="1"/>
</dbReference>
<keyword evidence="7 10" id="KW-0804">Transcription</keyword>
<sequence>MSLMGTMPSGVLLGGGGVVGHGPGGWRDVGLTSVDDPIGPVVGSASLGGLGGLAMTPHHQQQQQQQQQQQLQQQQHHQPPPQISTPGSQASSGASSSASNNGKDAPNVECVVCGDKSSGKHYGQFTCEGCKSFFKRSVRRNLSYSCRGNRNCPVDQHHRNQCQYCRLKKCLKMGMRREGGSPFTIAPSTIHSIMHSFHHHPYHYQTPPPPPPPVWNPLSATSTTSTTSASTSTTASTTSSAVQRGRVPPSQHPGFPGQLSLTNGIGGGGGGGNMGIGGGGVGGLGVGNDGGLNGSHGYLSSYISLLLRAEPYPTSRYGQCMQPSNNIMGIDNICELAARLLFSAVEWARNIPFFPDLQVTDQVALLRLVWSELFVLNASQCSMPLHVAPLLAAAGLHASPMAADRVVAFMDHIRIFQEQVEKLKALHVDSAEYSCLKAIVLFTTDACGLSDVGHIESLQEKSQCALEEYCRTQYANQPVRFGKLLLRLPSLRTVSSQVIEQLFFVRLVGKTPIETLIRDMLLSGSSFNWPYMPSM</sequence>
<dbReference type="GO" id="GO:0006357">
    <property type="term" value="P:regulation of transcription by RNA polymerase II"/>
    <property type="evidence" value="ECO:0007669"/>
    <property type="project" value="UniProtKB-ARBA"/>
</dbReference>
<name>A0A8J2RD43_9CRUS</name>
<feature type="compositionally biased region" description="Pro residues" evidence="11">
    <location>
        <begin position="206"/>
        <end position="215"/>
    </location>
</feature>
<dbReference type="FunFam" id="3.30.50.10:FF:000006">
    <property type="entry name" value="Nuclear receptor subfamily 5 group A member"/>
    <property type="match status" value="1"/>
</dbReference>
<keyword evidence="8 10" id="KW-0675">Receptor</keyword>
<comment type="caution">
    <text evidence="14">The sequence shown here is derived from an EMBL/GenBank/DDBJ whole genome shotgun (WGS) entry which is preliminary data.</text>
</comment>
<proteinExistence type="inferred from homology"/>
<dbReference type="InterPro" id="IPR035500">
    <property type="entry name" value="NHR-like_dom_sf"/>
</dbReference>
<evidence type="ECO:0000256" key="4">
    <source>
        <dbReference type="ARBA" id="ARBA00022833"/>
    </source>
</evidence>
<dbReference type="OrthoDB" id="5873264at2759"/>
<keyword evidence="5 10" id="KW-0805">Transcription regulation</keyword>
<feature type="region of interest" description="Disordered" evidence="11">
    <location>
        <begin position="42"/>
        <end position="103"/>
    </location>
</feature>
<dbReference type="SMART" id="SM00430">
    <property type="entry name" value="HOLI"/>
    <property type="match status" value="1"/>
</dbReference>
<dbReference type="Gene3D" id="3.30.50.10">
    <property type="entry name" value="Erythroid Transcription Factor GATA-1, subunit A"/>
    <property type="match status" value="1"/>
</dbReference>
<keyword evidence="9 10" id="KW-0539">Nucleus</keyword>
<dbReference type="EMBL" id="CAKKLH010000033">
    <property type="protein sequence ID" value="CAH0100185.1"/>
    <property type="molecule type" value="Genomic_DNA"/>
</dbReference>
<evidence type="ECO:0000313" key="15">
    <source>
        <dbReference type="Proteomes" id="UP000789390"/>
    </source>
</evidence>
<feature type="compositionally biased region" description="Low complexity" evidence="11">
    <location>
        <begin position="87"/>
        <end position="102"/>
    </location>
</feature>
<evidence type="ECO:0000256" key="8">
    <source>
        <dbReference type="ARBA" id="ARBA00023170"/>
    </source>
</evidence>
<evidence type="ECO:0000256" key="2">
    <source>
        <dbReference type="ARBA" id="ARBA00022723"/>
    </source>
</evidence>
<evidence type="ECO:0000256" key="11">
    <source>
        <dbReference type="SAM" id="MobiDB-lite"/>
    </source>
</evidence>
<feature type="compositionally biased region" description="Low complexity" evidence="11">
    <location>
        <begin position="219"/>
        <end position="241"/>
    </location>
</feature>
<dbReference type="SUPFAM" id="SSF57716">
    <property type="entry name" value="Glucocorticoid receptor-like (DNA-binding domain)"/>
    <property type="match status" value="1"/>
</dbReference>
<keyword evidence="3 10" id="KW-0863">Zinc-finger</keyword>
<evidence type="ECO:0000256" key="5">
    <source>
        <dbReference type="ARBA" id="ARBA00023015"/>
    </source>
</evidence>
<feature type="region of interest" description="Disordered" evidence="11">
    <location>
        <begin position="201"/>
        <end position="266"/>
    </location>
</feature>
<keyword evidence="6 10" id="KW-0238">DNA-binding</keyword>
<dbReference type="PANTHER" id="PTHR24083">
    <property type="entry name" value="NUCLEAR HORMONE RECEPTOR"/>
    <property type="match status" value="1"/>
</dbReference>
<comment type="subcellular location">
    <subcellularLocation>
        <location evidence="1 10">Nucleus</location>
    </subcellularLocation>
</comment>
<accession>A0A8J2RD43</accession>
<dbReference type="AlphaFoldDB" id="A0A8J2RD43"/>
<dbReference type="Proteomes" id="UP000789390">
    <property type="component" value="Unassembled WGS sequence"/>
</dbReference>
<evidence type="ECO:0000256" key="6">
    <source>
        <dbReference type="ARBA" id="ARBA00023125"/>
    </source>
</evidence>
<keyword evidence="4 10" id="KW-0862">Zinc</keyword>
<dbReference type="InterPro" id="IPR000536">
    <property type="entry name" value="Nucl_hrmn_rcpt_lig-bd"/>
</dbReference>
<dbReference type="SMART" id="SM00399">
    <property type="entry name" value="ZnF_C4"/>
    <property type="match status" value="1"/>
</dbReference>
<evidence type="ECO:0000256" key="1">
    <source>
        <dbReference type="ARBA" id="ARBA00004123"/>
    </source>
</evidence>
<evidence type="ECO:0000259" key="13">
    <source>
        <dbReference type="PROSITE" id="PS51843"/>
    </source>
</evidence>
<dbReference type="GO" id="GO:0043565">
    <property type="term" value="F:sequence-specific DNA binding"/>
    <property type="evidence" value="ECO:0007669"/>
    <property type="project" value="InterPro"/>
</dbReference>
<keyword evidence="2 10" id="KW-0479">Metal-binding</keyword>
<evidence type="ECO:0000256" key="7">
    <source>
        <dbReference type="ARBA" id="ARBA00023163"/>
    </source>
</evidence>
<dbReference type="Pfam" id="PF00105">
    <property type="entry name" value="zf-C4"/>
    <property type="match status" value="1"/>
</dbReference>
<dbReference type="InterPro" id="IPR013088">
    <property type="entry name" value="Znf_NHR/GATA"/>
</dbReference>
<comment type="similarity">
    <text evidence="10">Belongs to the nuclear hormone receptor family.</text>
</comment>
<dbReference type="FunFam" id="1.10.565.10:FF:000003">
    <property type="entry name" value="Coup transcription factor 2 isoform 1"/>
    <property type="match status" value="1"/>
</dbReference>
<dbReference type="Gene3D" id="1.10.565.10">
    <property type="entry name" value="Retinoid X Receptor"/>
    <property type="match status" value="1"/>
</dbReference>